<dbReference type="EC" id="5.4.2.10" evidence="11"/>
<evidence type="ECO:0000256" key="1">
    <source>
        <dbReference type="ARBA" id="ARBA00001946"/>
    </source>
</evidence>
<dbReference type="Pfam" id="PF02878">
    <property type="entry name" value="PGM_PMM_I"/>
    <property type="match status" value="1"/>
</dbReference>
<organism evidence="11">
    <name type="scientific">hydrothermal vent metagenome</name>
    <dbReference type="NCBI Taxonomy" id="652676"/>
    <lineage>
        <taxon>unclassified sequences</taxon>
        <taxon>metagenomes</taxon>
        <taxon>ecological metagenomes</taxon>
    </lineage>
</organism>
<keyword evidence="4" id="KW-0479">Metal-binding</keyword>
<dbReference type="Pfam" id="PF00408">
    <property type="entry name" value="PGM_PMM_IV"/>
    <property type="match status" value="1"/>
</dbReference>
<dbReference type="Pfam" id="PF02880">
    <property type="entry name" value="PGM_PMM_III"/>
    <property type="match status" value="1"/>
</dbReference>
<dbReference type="CDD" id="cd03089">
    <property type="entry name" value="PMM_PGM"/>
    <property type="match status" value="1"/>
</dbReference>
<dbReference type="InterPro" id="IPR005844">
    <property type="entry name" value="A-D-PHexomutase_a/b/a-I"/>
</dbReference>
<comment type="cofactor">
    <cofactor evidence="1">
        <name>Mg(2+)</name>
        <dbReference type="ChEBI" id="CHEBI:18420"/>
    </cofactor>
</comment>
<proteinExistence type="inferred from homology"/>
<evidence type="ECO:0000259" key="7">
    <source>
        <dbReference type="Pfam" id="PF00408"/>
    </source>
</evidence>
<evidence type="ECO:0000256" key="6">
    <source>
        <dbReference type="ARBA" id="ARBA00023235"/>
    </source>
</evidence>
<dbReference type="InterPro" id="IPR016055">
    <property type="entry name" value="A-D-PHexomutase_a/b/a-I/II/III"/>
</dbReference>
<sequence length="399" mass="44012">MSISQSIFKAYDIRGIVEQDLTPDTVKLIGLAIGSESIVKGERGIVVGRDGRLSGLELMDALKAGLKQSGCHIVDIGMVPTPLVYYGTYTKAATSGVMITGSHNPPEYNGFKIVIAGETLSGERIQELYQRIKNNDFNSGHGTSTKVDIEQDYIDGSFPNHHPDPSKLHNLEDIIKEVKDTGADMGFAFDGDGDRLGLIDNKGNVIWADRQMILYSRDILSRNPGAKIVFDVKCSSLLPKDIVEHGGEAIMSRTGHSFIKAKLKETGAALGGEMSGHIFFKERWYGFDDALYTGARLLEILSKTNKTCEQVFADLPDSINTPEINIHFDEQGQQFDAMDQLAQNVDFPNADITTIDGVRVDYPNGWGLVRPSNTTPCLVEIQTKFRTWLENNDISTKDF</sequence>
<evidence type="ECO:0000259" key="9">
    <source>
        <dbReference type="Pfam" id="PF02879"/>
    </source>
</evidence>
<dbReference type="AlphaFoldDB" id="A0A1W1DRU3"/>
<dbReference type="InterPro" id="IPR005843">
    <property type="entry name" value="A-D-PHexomutase_C"/>
</dbReference>
<dbReference type="SUPFAM" id="SSF53738">
    <property type="entry name" value="Phosphoglucomutase, first 3 domains"/>
    <property type="match status" value="3"/>
</dbReference>
<evidence type="ECO:0000256" key="4">
    <source>
        <dbReference type="ARBA" id="ARBA00022723"/>
    </source>
</evidence>
<comment type="similarity">
    <text evidence="2">Belongs to the phosphohexose mutase family.</text>
</comment>
<dbReference type="PROSITE" id="PS00710">
    <property type="entry name" value="PGM_PMM"/>
    <property type="match status" value="1"/>
</dbReference>
<gene>
    <name evidence="11" type="ORF">MNB_SUP05-7-269</name>
</gene>
<dbReference type="Gene3D" id="3.40.120.10">
    <property type="entry name" value="Alpha-D-Glucose-1,6-Bisphosphate, subunit A, domain 3"/>
    <property type="match status" value="3"/>
</dbReference>
<dbReference type="Pfam" id="PF02879">
    <property type="entry name" value="PGM_PMM_II"/>
    <property type="match status" value="1"/>
</dbReference>
<dbReference type="GO" id="GO:0005975">
    <property type="term" value="P:carbohydrate metabolic process"/>
    <property type="evidence" value="ECO:0007669"/>
    <property type="project" value="InterPro"/>
</dbReference>
<evidence type="ECO:0000259" key="10">
    <source>
        <dbReference type="Pfam" id="PF02880"/>
    </source>
</evidence>
<evidence type="ECO:0000259" key="8">
    <source>
        <dbReference type="Pfam" id="PF02878"/>
    </source>
</evidence>
<feature type="domain" description="Alpha-D-phosphohexomutase alpha/beta/alpha" evidence="9">
    <location>
        <begin position="146"/>
        <end position="203"/>
    </location>
</feature>
<evidence type="ECO:0000256" key="2">
    <source>
        <dbReference type="ARBA" id="ARBA00010231"/>
    </source>
</evidence>
<feature type="domain" description="Alpha-D-phosphohexomutase alpha/beta/alpha" evidence="10">
    <location>
        <begin position="209"/>
        <end position="316"/>
    </location>
</feature>
<dbReference type="GO" id="GO:0008966">
    <property type="term" value="F:phosphoglucosamine mutase activity"/>
    <property type="evidence" value="ECO:0007669"/>
    <property type="project" value="UniProtKB-EC"/>
</dbReference>
<protein>
    <submittedName>
        <fullName evidence="11">Phosphoglucosamine mutase</fullName>
        <ecNumber evidence="11">5.4.2.10</ecNumber>
    </submittedName>
</protein>
<dbReference type="SUPFAM" id="SSF55957">
    <property type="entry name" value="Phosphoglucomutase, C-terminal domain"/>
    <property type="match status" value="1"/>
</dbReference>
<name>A0A1W1DRU3_9ZZZZ</name>
<dbReference type="PANTHER" id="PTHR43771:SF2">
    <property type="entry name" value="PHOSPHOMANNOMUTASE_PHOSPHOGLUCOMUTASE"/>
    <property type="match status" value="1"/>
</dbReference>
<dbReference type="InterPro" id="IPR005845">
    <property type="entry name" value="A-D-PHexomutase_a/b/a-II"/>
</dbReference>
<dbReference type="EMBL" id="FPHW01000111">
    <property type="protein sequence ID" value="SFV84287.1"/>
    <property type="molecule type" value="Genomic_DNA"/>
</dbReference>
<feature type="domain" description="Alpha-D-phosphohexomutase alpha/beta/alpha" evidence="8">
    <location>
        <begin position="7"/>
        <end position="138"/>
    </location>
</feature>
<dbReference type="InterPro" id="IPR036900">
    <property type="entry name" value="A-D-PHexomutase_C_sf"/>
</dbReference>
<dbReference type="Gene3D" id="3.30.310.50">
    <property type="entry name" value="Alpha-D-phosphohexomutase, C-terminal domain"/>
    <property type="match status" value="1"/>
</dbReference>
<reference evidence="11" key="1">
    <citation type="submission" date="2016-10" db="EMBL/GenBank/DDBJ databases">
        <authorList>
            <person name="de Groot N.N."/>
        </authorList>
    </citation>
    <scope>NUCLEOTIDE SEQUENCE</scope>
</reference>
<dbReference type="InterPro" id="IPR005846">
    <property type="entry name" value="A-D-PHexomutase_a/b/a-III"/>
</dbReference>
<keyword evidence="5" id="KW-0460">Magnesium</keyword>
<feature type="domain" description="Alpha-D-phosphohexomutase C-terminal" evidence="7">
    <location>
        <begin position="323"/>
        <end position="379"/>
    </location>
</feature>
<evidence type="ECO:0000256" key="3">
    <source>
        <dbReference type="ARBA" id="ARBA00022553"/>
    </source>
</evidence>
<dbReference type="FunFam" id="3.40.120.10:FF:000001">
    <property type="entry name" value="Phosphoglucosamine mutase"/>
    <property type="match status" value="1"/>
</dbReference>
<keyword evidence="6 11" id="KW-0413">Isomerase</keyword>
<dbReference type="InterPro" id="IPR016066">
    <property type="entry name" value="A-D-PHexomutase_CS"/>
</dbReference>
<dbReference type="GO" id="GO:0000287">
    <property type="term" value="F:magnesium ion binding"/>
    <property type="evidence" value="ECO:0007669"/>
    <property type="project" value="InterPro"/>
</dbReference>
<dbReference type="PANTHER" id="PTHR43771">
    <property type="entry name" value="PHOSPHOMANNOMUTASE"/>
    <property type="match status" value="1"/>
</dbReference>
<evidence type="ECO:0000313" key="11">
    <source>
        <dbReference type="EMBL" id="SFV84287.1"/>
    </source>
</evidence>
<evidence type="ECO:0000256" key="5">
    <source>
        <dbReference type="ARBA" id="ARBA00022842"/>
    </source>
</evidence>
<keyword evidence="3" id="KW-0597">Phosphoprotein</keyword>
<accession>A0A1W1DRU3</accession>